<dbReference type="EMBL" id="BTSY01000004">
    <property type="protein sequence ID" value="GMT23151.1"/>
    <property type="molecule type" value="Genomic_DNA"/>
</dbReference>
<accession>A0AAV5VX99</accession>
<feature type="non-terminal residue" evidence="8">
    <location>
        <position position="1"/>
    </location>
</feature>
<evidence type="ECO:0000256" key="6">
    <source>
        <dbReference type="ARBA" id="ARBA00047475"/>
    </source>
</evidence>
<dbReference type="InterPro" id="IPR002213">
    <property type="entry name" value="UDP_glucos_trans"/>
</dbReference>
<protein>
    <recommendedName>
        <fullName evidence="2">glucuronosyltransferase</fullName>
        <ecNumber evidence="2">2.4.1.17</ecNumber>
    </recommendedName>
</protein>
<keyword evidence="3" id="KW-0328">Glycosyltransferase</keyword>
<name>A0AAV5VX99_9BILA</name>
<dbReference type="GO" id="GO:0015020">
    <property type="term" value="F:glucuronosyltransferase activity"/>
    <property type="evidence" value="ECO:0007669"/>
    <property type="project" value="UniProtKB-EC"/>
</dbReference>
<dbReference type="PANTHER" id="PTHR48043">
    <property type="entry name" value="EG:EG0003.4 PROTEIN-RELATED"/>
    <property type="match status" value="1"/>
</dbReference>
<feature type="transmembrane region" description="Helical" evidence="7">
    <location>
        <begin position="114"/>
        <end position="137"/>
    </location>
</feature>
<organism evidence="8 9">
    <name type="scientific">Pristionchus fissidentatus</name>
    <dbReference type="NCBI Taxonomy" id="1538716"/>
    <lineage>
        <taxon>Eukaryota</taxon>
        <taxon>Metazoa</taxon>
        <taxon>Ecdysozoa</taxon>
        <taxon>Nematoda</taxon>
        <taxon>Chromadorea</taxon>
        <taxon>Rhabditida</taxon>
        <taxon>Rhabditina</taxon>
        <taxon>Diplogasteromorpha</taxon>
        <taxon>Diplogasteroidea</taxon>
        <taxon>Neodiplogasteridae</taxon>
        <taxon>Pristionchus</taxon>
    </lineage>
</organism>
<sequence length="149" mass="17189">QELTLRGVPAILVPIFADQPRNAAMIEHNQLGKVFSKFDIADDEKLTATLREILENEKYRLNAKRTAEMLATKPLSSTELLLKHVDFAARFGQLPALRPLSIEMNWIEYYNIDVILVAFVTSTVLFCLFVFCFVSLLKRCFEIHKRKEE</sequence>
<dbReference type="AlphaFoldDB" id="A0AAV5VX99"/>
<keyword evidence="7" id="KW-0812">Transmembrane</keyword>
<comment type="caution">
    <text evidence="8">The sequence shown here is derived from an EMBL/GenBank/DDBJ whole genome shotgun (WGS) entry which is preliminary data.</text>
</comment>
<dbReference type="InterPro" id="IPR050271">
    <property type="entry name" value="UDP-glycosyltransferase"/>
</dbReference>
<evidence type="ECO:0000313" key="9">
    <source>
        <dbReference type="Proteomes" id="UP001432322"/>
    </source>
</evidence>
<evidence type="ECO:0000256" key="2">
    <source>
        <dbReference type="ARBA" id="ARBA00012544"/>
    </source>
</evidence>
<evidence type="ECO:0000256" key="1">
    <source>
        <dbReference type="ARBA" id="ARBA00009995"/>
    </source>
</evidence>
<keyword evidence="5" id="KW-0732">Signal</keyword>
<comment type="similarity">
    <text evidence="1">Belongs to the UDP-glycosyltransferase family.</text>
</comment>
<evidence type="ECO:0000256" key="5">
    <source>
        <dbReference type="ARBA" id="ARBA00022729"/>
    </source>
</evidence>
<evidence type="ECO:0000313" key="8">
    <source>
        <dbReference type="EMBL" id="GMT23151.1"/>
    </source>
</evidence>
<keyword evidence="7" id="KW-1133">Transmembrane helix</keyword>
<dbReference type="Pfam" id="PF00201">
    <property type="entry name" value="UDPGT"/>
    <property type="match status" value="1"/>
</dbReference>
<dbReference type="SUPFAM" id="SSF53756">
    <property type="entry name" value="UDP-Glycosyltransferase/glycogen phosphorylase"/>
    <property type="match status" value="1"/>
</dbReference>
<keyword evidence="7" id="KW-0472">Membrane</keyword>
<dbReference type="Gene3D" id="3.40.50.2000">
    <property type="entry name" value="Glycogen Phosphorylase B"/>
    <property type="match status" value="1"/>
</dbReference>
<comment type="catalytic activity">
    <reaction evidence="6">
        <text>glucuronate acceptor + UDP-alpha-D-glucuronate = acceptor beta-D-glucuronoside + UDP + H(+)</text>
        <dbReference type="Rhea" id="RHEA:21032"/>
        <dbReference type="ChEBI" id="CHEBI:15378"/>
        <dbReference type="ChEBI" id="CHEBI:58052"/>
        <dbReference type="ChEBI" id="CHEBI:58223"/>
        <dbReference type="ChEBI" id="CHEBI:132367"/>
        <dbReference type="ChEBI" id="CHEBI:132368"/>
        <dbReference type="EC" id="2.4.1.17"/>
    </reaction>
</comment>
<evidence type="ECO:0000256" key="4">
    <source>
        <dbReference type="ARBA" id="ARBA00022679"/>
    </source>
</evidence>
<evidence type="ECO:0000256" key="7">
    <source>
        <dbReference type="SAM" id="Phobius"/>
    </source>
</evidence>
<proteinExistence type="inferred from homology"/>
<dbReference type="EC" id="2.4.1.17" evidence="2"/>
<dbReference type="PANTHER" id="PTHR48043:SF23">
    <property type="entry name" value="UDP-GLUCURONOSYLTRANSFERASE"/>
    <property type="match status" value="1"/>
</dbReference>
<keyword evidence="9" id="KW-1185">Reference proteome</keyword>
<reference evidence="8" key="1">
    <citation type="submission" date="2023-10" db="EMBL/GenBank/DDBJ databases">
        <title>Genome assembly of Pristionchus species.</title>
        <authorList>
            <person name="Yoshida K."/>
            <person name="Sommer R.J."/>
        </authorList>
    </citation>
    <scope>NUCLEOTIDE SEQUENCE</scope>
    <source>
        <strain evidence="8">RS5133</strain>
    </source>
</reference>
<gene>
    <name evidence="8" type="ORF">PFISCL1PPCAC_14448</name>
</gene>
<evidence type="ECO:0000256" key="3">
    <source>
        <dbReference type="ARBA" id="ARBA00022676"/>
    </source>
</evidence>
<keyword evidence="4" id="KW-0808">Transferase</keyword>
<dbReference type="Proteomes" id="UP001432322">
    <property type="component" value="Unassembled WGS sequence"/>
</dbReference>